<dbReference type="RefSeq" id="WP_267772720.1">
    <property type="nucleotide sequence ID" value="NZ_JAPNKE010000002.1"/>
</dbReference>
<dbReference type="Gene3D" id="3.90.230.10">
    <property type="entry name" value="Creatinase/methionine aminopeptidase superfamily"/>
    <property type="match status" value="1"/>
</dbReference>
<evidence type="ECO:0000313" key="2">
    <source>
        <dbReference type="EMBL" id="MCY1009954.1"/>
    </source>
</evidence>
<feature type="domain" description="Peptidase M24" evidence="1">
    <location>
        <begin position="135"/>
        <end position="327"/>
    </location>
</feature>
<evidence type="ECO:0000259" key="1">
    <source>
        <dbReference type="Pfam" id="PF00557"/>
    </source>
</evidence>
<dbReference type="InterPro" id="IPR000994">
    <property type="entry name" value="Pept_M24"/>
</dbReference>
<name>A0A9X3EV23_9BACT</name>
<sequence>MTEIADKLAKVRCCMDASQLAAVRLRGSDWFAWATAGGSSVVLMTSEAGVAEVLVTADEAWVLTDAIEHERLQAEQIAGLPIWSHPWTTPDSREQFVARCTAGGRVASDRPQDGELPLPRPLARARWSLSGPEHERYRRLGREAAEAMTAALQAARPEWTELQLAGAGSEALGSRGIEPALILVAGERRLPLYRHPTPRDERLGARAMMVFCARRHGLYACLTRHLYFRTPTPEERRAAAIVAEVEAAAFAASTPGAALSAVLSAMVAAYARAGQPGAEASHHQGGPCGYAARESIARPGNSESLAEGGAVAWNPSLPGMKIEDTALLRGGALELVTVDPAWPTVTVAGRPRPDLLVR</sequence>
<proteinExistence type="predicted"/>
<dbReference type="AlphaFoldDB" id="A0A9X3EV23"/>
<dbReference type="EMBL" id="JAPNKE010000002">
    <property type="protein sequence ID" value="MCY1009954.1"/>
    <property type="molecule type" value="Genomic_DNA"/>
</dbReference>
<dbReference type="InterPro" id="IPR036005">
    <property type="entry name" value="Creatinase/aminopeptidase-like"/>
</dbReference>
<keyword evidence="3" id="KW-1185">Reference proteome</keyword>
<accession>A0A9X3EV23</accession>
<reference evidence="2" key="1">
    <citation type="submission" date="2022-11" db="EMBL/GenBank/DDBJ databases">
        <title>Minimal conservation of predation-associated metabolite biosynthetic gene clusters underscores biosynthetic potential of Myxococcota including descriptions for ten novel species: Archangium lansinium sp. nov., Myxococcus landrumus sp. nov., Nannocystis bai.</title>
        <authorList>
            <person name="Ahearne A."/>
            <person name="Stevens C."/>
            <person name="Phillips K."/>
        </authorList>
    </citation>
    <scope>NUCLEOTIDE SEQUENCE</scope>
    <source>
        <strain evidence="2">Na p29</strain>
    </source>
</reference>
<dbReference type="Proteomes" id="UP001150924">
    <property type="component" value="Unassembled WGS sequence"/>
</dbReference>
<dbReference type="CDD" id="cd01066">
    <property type="entry name" value="APP_MetAP"/>
    <property type="match status" value="1"/>
</dbReference>
<organism evidence="2 3">
    <name type="scientific">Nannocystis pusilla</name>
    <dbReference type="NCBI Taxonomy" id="889268"/>
    <lineage>
        <taxon>Bacteria</taxon>
        <taxon>Pseudomonadati</taxon>
        <taxon>Myxococcota</taxon>
        <taxon>Polyangia</taxon>
        <taxon>Nannocystales</taxon>
        <taxon>Nannocystaceae</taxon>
        <taxon>Nannocystis</taxon>
    </lineage>
</organism>
<dbReference type="PANTHER" id="PTHR46112:SF2">
    <property type="entry name" value="XAA-PRO AMINOPEPTIDASE P-RELATED"/>
    <property type="match status" value="1"/>
</dbReference>
<protein>
    <submittedName>
        <fullName evidence="2">M24 family metallopeptidase</fullName>
    </submittedName>
</protein>
<dbReference type="Pfam" id="PF00557">
    <property type="entry name" value="Peptidase_M24"/>
    <property type="match status" value="1"/>
</dbReference>
<dbReference type="PANTHER" id="PTHR46112">
    <property type="entry name" value="AMINOPEPTIDASE"/>
    <property type="match status" value="1"/>
</dbReference>
<gene>
    <name evidence="2" type="ORF">OV079_31210</name>
</gene>
<comment type="caution">
    <text evidence="2">The sequence shown here is derived from an EMBL/GenBank/DDBJ whole genome shotgun (WGS) entry which is preliminary data.</text>
</comment>
<dbReference type="SUPFAM" id="SSF55920">
    <property type="entry name" value="Creatinase/aminopeptidase"/>
    <property type="match status" value="1"/>
</dbReference>
<evidence type="ECO:0000313" key="3">
    <source>
        <dbReference type="Proteomes" id="UP001150924"/>
    </source>
</evidence>
<dbReference type="InterPro" id="IPR050659">
    <property type="entry name" value="Peptidase_M24B"/>
</dbReference>